<dbReference type="OrthoDB" id="2684482at2759"/>
<keyword evidence="2" id="KW-0472">Membrane</keyword>
<organism evidence="3 4">
    <name type="scientific">Rickenella mellea</name>
    <dbReference type="NCBI Taxonomy" id="50990"/>
    <lineage>
        <taxon>Eukaryota</taxon>
        <taxon>Fungi</taxon>
        <taxon>Dikarya</taxon>
        <taxon>Basidiomycota</taxon>
        <taxon>Agaricomycotina</taxon>
        <taxon>Agaricomycetes</taxon>
        <taxon>Hymenochaetales</taxon>
        <taxon>Rickenellaceae</taxon>
        <taxon>Rickenella</taxon>
    </lineage>
</organism>
<evidence type="ECO:0000313" key="3">
    <source>
        <dbReference type="EMBL" id="TDL21749.1"/>
    </source>
</evidence>
<keyword evidence="2" id="KW-1133">Transmembrane helix</keyword>
<sequence>MNLHFSDGQFDRRRLSPLFSAYIAVTVVFCLLQASGQILAFRNDNTASSLFTSIIQRAKIPRRFAYLLPNSSILLCDDIRVNNSCRIGGSTPEVMVSPVASSSPTSSATTMAVTSTNLAESSVAIGSSAWTATTIAVTSTSLGGLSNSPVADGSPLLTVTISAVPSITRGELSSSTKADAATTPEGLSSSPVAKGTPELTVPISVVPSIVRGGLSSSPVSMPNTLNTVTFPQPNKRITQGPITTPFRYAKRHELSSKFGSKLKQVSQSRGCVESLAWPDIIYRAARREDLTLMALPIWVIAMSIIRNSIAHLVAALLGNCAGLGWSISQAILAEQFSKAYYTAITVTSSEGIELRSFAALQKSKRMLIGAIISGVFLPALMFLSYKILQIYWHQSFQRVDASKEVYSSYRLAVVFCVSLQLAGFFLISSSLLWFNESLAGVIRKYLGSTATIYLRVLSCVGASIPWIIMGNSAVFHERRTLMLRYTLLTWPFFASLSILSFIFLLASTFLGMFCRFNFRKGLEQHLRVLAELDDTKLNPIVFPRDPDMVEALRPAARHSVVLAGIDRPASTSSSHDELDADSLTLARSSSHLSGNSVGTRVTVVSWSSWLWSRGVAALSPSHMPSPTRKSTTPSSDIPTSRISSYSSTLA</sequence>
<protein>
    <submittedName>
        <fullName evidence="3">Uncharacterized protein</fullName>
    </submittedName>
</protein>
<evidence type="ECO:0000256" key="2">
    <source>
        <dbReference type="SAM" id="Phobius"/>
    </source>
</evidence>
<dbReference type="EMBL" id="ML170179">
    <property type="protein sequence ID" value="TDL21749.1"/>
    <property type="molecule type" value="Genomic_DNA"/>
</dbReference>
<evidence type="ECO:0000256" key="1">
    <source>
        <dbReference type="SAM" id="MobiDB-lite"/>
    </source>
</evidence>
<feature type="transmembrane region" description="Helical" evidence="2">
    <location>
        <begin position="488"/>
        <end position="513"/>
    </location>
</feature>
<name>A0A4Y7Q4A0_9AGAM</name>
<dbReference type="AlphaFoldDB" id="A0A4Y7Q4A0"/>
<keyword evidence="4" id="KW-1185">Reference proteome</keyword>
<reference evidence="3 4" key="1">
    <citation type="submission" date="2018-06" db="EMBL/GenBank/DDBJ databases">
        <title>A transcriptomic atlas of mushroom development highlights an independent origin of complex multicellularity.</title>
        <authorList>
            <consortium name="DOE Joint Genome Institute"/>
            <person name="Krizsan K."/>
            <person name="Almasi E."/>
            <person name="Merenyi Z."/>
            <person name="Sahu N."/>
            <person name="Viragh M."/>
            <person name="Koszo T."/>
            <person name="Mondo S."/>
            <person name="Kiss B."/>
            <person name="Balint B."/>
            <person name="Kues U."/>
            <person name="Barry K."/>
            <person name="Hegedus J.C."/>
            <person name="Henrissat B."/>
            <person name="Johnson J."/>
            <person name="Lipzen A."/>
            <person name="Ohm R."/>
            <person name="Nagy I."/>
            <person name="Pangilinan J."/>
            <person name="Yan J."/>
            <person name="Xiong Y."/>
            <person name="Grigoriev I.V."/>
            <person name="Hibbett D.S."/>
            <person name="Nagy L.G."/>
        </authorList>
    </citation>
    <scope>NUCLEOTIDE SEQUENCE [LARGE SCALE GENOMIC DNA]</scope>
    <source>
        <strain evidence="3 4">SZMC22713</strain>
    </source>
</reference>
<feature type="transmembrane region" description="Helical" evidence="2">
    <location>
        <begin position="312"/>
        <end position="332"/>
    </location>
</feature>
<feature type="transmembrane region" description="Helical" evidence="2">
    <location>
        <begin position="445"/>
        <end position="468"/>
    </location>
</feature>
<dbReference type="Proteomes" id="UP000294933">
    <property type="component" value="Unassembled WGS sequence"/>
</dbReference>
<accession>A0A4Y7Q4A0</accession>
<feature type="compositionally biased region" description="Polar residues" evidence="1">
    <location>
        <begin position="636"/>
        <end position="650"/>
    </location>
</feature>
<feature type="transmembrane region" description="Helical" evidence="2">
    <location>
        <begin position="408"/>
        <end position="433"/>
    </location>
</feature>
<proteinExistence type="predicted"/>
<evidence type="ECO:0000313" key="4">
    <source>
        <dbReference type="Proteomes" id="UP000294933"/>
    </source>
</evidence>
<keyword evidence="2" id="KW-0812">Transmembrane</keyword>
<feature type="transmembrane region" description="Helical" evidence="2">
    <location>
        <begin position="366"/>
        <end position="388"/>
    </location>
</feature>
<dbReference type="VEuPathDB" id="FungiDB:BD410DRAFT_840409"/>
<feature type="region of interest" description="Disordered" evidence="1">
    <location>
        <begin position="619"/>
        <end position="650"/>
    </location>
</feature>
<feature type="compositionally biased region" description="Low complexity" evidence="1">
    <location>
        <begin position="624"/>
        <end position="635"/>
    </location>
</feature>
<feature type="transmembrane region" description="Helical" evidence="2">
    <location>
        <begin position="20"/>
        <end position="41"/>
    </location>
</feature>
<dbReference type="STRING" id="50990.A0A4Y7Q4A0"/>
<gene>
    <name evidence="3" type="ORF">BD410DRAFT_840409</name>
</gene>
<feature type="region of interest" description="Disordered" evidence="1">
    <location>
        <begin position="172"/>
        <end position="195"/>
    </location>
</feature>